<dbReference type="KEGG" id="eke:EK0264_07215"/>
<dbReference type="OrthoDB" id="5184723at2"/>
<dbReference type="SMART" id="SM00563">
    <property type="entry name" value="PlsC"/>
    <property type="match status" value="1"/>
</dbReference>
<reference evidence="7 8" key="1">
    <citation type="journal article" date="2018" name="Int. J. Syst. Evol. Microbiol.">
        <title>Epidermidibacterium keratini gen. nov., sp. nov., a member of the family Sporichthyaceae, isolated from keratin epidermis.</title>
        <authorList>
            <person name="Lee D.G."/>
            <person name="Trujillo M.E."/>
            <person name="Kang S."/>
            <person name="Nam J.J."/>
            <person name="Kim Y.J."/>
        </authorList>
    </citation>
    <scope>NUCLEOTIDE SEQUENCE [LARGE SCALE GENOMIC DNA]</scope>
    <source>
        <strain evidence="7 8">EPI-7</strain>
    </source>
</reference>
<keyword evidence="5 7" id="KW-0012">Acyltransferase</keyword>
<dbReference type="GO" id="GO:0003841">
    <property type="term" value="F:1-acylglycerol-3-phosphate O-acyltransferase activity"/>
    <property type="evidence" value="ECO:0007669"/>
    <property type="project" value="TreeGrafter"/>
</dbReference>
<keyword evidence="2" id="KW-0444">Lipid biosynthesis</keyword>
<gene>
    <name evidence="7" type="ORF">EK0264_07215</name>
</gene>
<dbReference type="GO" id="GO:0006654">
    <property type="term" value="P:phosphatidic acid biosynthetic process"/>
    <property type="evidence" value="ECO:0007669"/>
    <property type="project" value="TreeGrafter"/>
</dbReference>
<comment type="pathway">
    <text evidence="1">Lipid metabolism.</text>
</comment>
<dbReference type="EMBL" id="CP047156">
    <property type="protein sequence ID" value="QHC00086.1"/>
    <property type="molecule type" value="Genomic_DNA"/>
</dbReference>
<keyword evidence="3 7" id="KW-0808">Transferase</keyword>
<keyword evidence="8" id="KW-1185">Reference proteome</keyword>
<evidence type="ECO:0000313" key="8">
    <source>
        <dbReference type="Proteomes" id="UP000463857"/>
    </source>
</evidence>
<dbReference type="Proteomes" id="UP000463857">
    <property type="component" value="Chromosome"/>
</dbReference>
<evidence type="ECO:0000256" key="2">
    <source>
        <dbReference type="ARBA" id="ARBA00022516"/>
    </source>
</evidence>
<dbReference type="InterPro" id="IPR002123">
    <property type="entry name" value="Plipid/glycerol_acylTrfase"/>
</dbReference>
<evidence type="ECO:0000259" key="6">
    <source>
        <dbReference type="SMART" id="SM00563"/>
    </source>
</evidence>
<evidence type="ECO:0000256" key="5">
    <source>
        <dbReference type="ARBA" id="ARBA00023315"/>
    </source>
</evidence>
<name>A0A7L4YLL3_9ACTN</name>
<sequence length="320" mass="34406">MAISVQSCPHLCARQGVAHRHEVGPVAVAMRMLAVLRVVIAGLIGTAWRRQVDRFTGTSMARRYVPKVYRRVIAASGITVEVTGLRETFANPGEPVLVVGNHVSWLDVMGLACVQPVRMVSKREIGEWPVIGTVATAAGTIFIDRFAPRRVAATHREVASALRAGEVIATFPEATTTCGRGIGRMYPAMFQAAIDAGVPVQPVALTFVDSHGCITTAGAYVGEQPLMDSIRSILGQRDLRLRIEVLPRISPKHVRPIDDRKALRTAAHSAISEALELAVGDYDAHLRPATCQARPLAIPVVADPLTELEAIAAKARRTAA</sequence>
<evidence type="ECO:0000256" key="3">
    <source>
        <dbReference type="ARBA" id="ARBA00022679"/>
    </source>
</evidence>
<dbReference type="RefSeq" id="WP_159544218.1">
    <property type="nucleotide sequence ID" value="NZ_CP047156.1"/>
</dbReference>
<dbReference type="PANTHER" id="PTHR10434">
    <property type="entry name" value="1-ACYL-SN-GLYCEROL-3-PHOSPHATE ACYLTRANSFERASE"/>
    <property type="match status" value="1"/>
</dbReference>
<proteinExistence type="predicted"/>
<organism evidence="7 8">
    <name type="scientific">Epidermidibacterium keratini</name>
    <dbReference type="NCBI Taxonomy" id="1891644"/>
    <lineage>
        <taxon>Bacteria</taxon>
        <taxon>Bacillati</taxon>
        <taxon>Actinomycetota</taxon>
        <taxon>Actinomycetes</taxon>
        <taxon>Sporichthyales</taxon>
        <taxon>Sporichthyaceae</taxon>
        <taxon>Epidermidibacterium</taxon>
    </lineage>
</organism>
<evidence type="ECO:0000313" key="7">
    <source>
        <dbReference type="EMBL" id="QHC00086.1"/>
    </source>
</evidence>
<dbReference type="PANTHER" id="PTHR10434:SF64">
    <property type="entry name" value="1-ACYL-SN-GLYCEROL-3-PHOSPHATE ACYLTRANSFERASE-RELATED"/>
    <property type="match status" value="1"/>
</dbReference>
<dbReference type="AlphaFoldDB" id="A0A7L4YLL3"/>
<keyword evidence="4" id="KW-0443">Lipid metabolism</keyword>
<dbReference type="SUPFAM" id="SSF69593">
    <property type="entry name" value="Glycerol-3-phosphate (1)-acyltransferase"/>
    <property type="match status" value="1"/>
</dbReference>
<protein>
    <submittedName>
        <fullName evidence="7">1-acyl-sn-glycerol-3-phosphate acyltransferase</fullName>
    </submittedName>
</protein>
<evidence type="ECO:0000256" key="4">
    <source>
        <dbReference type="ARBA" id="ARBA00023098"/>
    </source>
</evidence>
<accession>A0A7L4YLL3</accession>
<dbReference type="InParanoid" id="A0A7L4YLL3"/>
<feature type="domain" description="Phospholipid/glycerol acyltransferase" evidence="6">
    <location>
        <begin position="96"/>
        <end position="208"/>
    </location>
</feature>
<evidence type="ECO:0000256" key="1">
    <source>
        <dbReference type="ARBA" id="ARBA00005189"/>
    </source>
</evidence>
<dbReference type="Pfam" id="PF01553">
    <property type="entry name" value="Acyltransferase"/>
    <property type="match status" value="1"/>
</dbReference>
<dbReference type="CDD" id="cd07989">
    <property type="entry name" value="LPLAT_AGPAT-like"/>
    <property type="match status" value="1"/>
</dbReference>